<dbReference type="InterPro" id="IPR036388">
    <property type="entry name" value="WH-like_DNA-bd_sf"/>
</dbReference>
<dbReference type="InterPro" id="IPR016032">
    <property type="entry name" value="Sig_transdc_resp-reg_C-effctor"/>
</dbReference>
<reference evidence="2" key="1">
    <citation type="submission" date="2019-12" db="EMBL/GenBank/DDBJ databases">
        <authorList>
            <person name="Cremers G."/>
        </authorList>
    </citation>
    <scope>NUCLEOTIDE SEQUENCE</scope>
    <source>
        <strain evidence="2">Mbul1</strain>
    </source>
</reference>
<proteinExistence type="predicted"/>
<dbReference type="GO" id="GO:0006355">
    <property type="term" value="P:regulation of DNA-templated transcription"/>
    <property type="evidence" value="ECO:0007669"/>
    <property type="project" value="InterPro"/>
</dbReference>
<dbReference type="InterPro" id="IPR000792">
    <property type="entry name" value="Tscrpt_reg_LuxR_C"/>
</dbReference>
<sequence>MTLPDPLRLVDACYAAALDASLWPRVLDQVSACLGARGTVIVSQDPRRTADTLHSDSLREVHAAYSGGWWEHDTRIARARSFGMRPGLIVADPMLFSPGDKRKDPFFQDFCAQHGLDELMAFCAPDPGGGLMSVSALREARKGYFEAGEIALLAQVGPHVARAFDLTTRLGVAHRAAADLGAALARAEIGVVLLDRGGAVRFVNPGSERMVAGCLKISPGQPVRTVVAADGPRLDRLVASALAEDRSCATEPVILRASDGSPRLLAEAMPLRAGEPGLELIGSAKGGALLLLHHMTPPDLVSIAPQLEQLGLTRMQSLVAMAIGRGSSPREAADSLAIREGTVRVHLKAIFGRLGLRRQSELAIIVARLDAILSRRREREGGTGR</sequence>
<dbReference type="Gene3D" id="1.10.10.10">
    <property type="entry name" value="Winged helix-like DNA-binding domain superfamily/Winged helix DNA-binding domain"/>
    <property type="match status" value="1"/>
</dbReference>
<accession>A0A679J7W0</accession>
<organism evidence="2">
    <name type="scientific">Methylobacterium bullatum</name>
    <dbReference type="NCBI Taxonomy" id="570505"/>
    <lineage>
        <taxon>Bacteria</taxon>
        <taxon>Pseudomonadati</taxon>
        <taxon>Pseudomonadota</taxon>
        <taxon>Alphaproteobacteria</taxon>
        <taxon>Hyphomicrobiales</taxon>
        <taxon>Methylobacteriaceae</taxon>
        <taxon>Methylobacterium</taxon>
    </lineage>
</organism>
<dbReference type="EMBL" id="LR743504">
    <property type="protein sequence ID" value="CAA2105735.1"/>
    <property type="molecule type" value="Genomic_DNA"/>
</dbReference>
<dbReference type="SMART" id="SM00421">
    <property type="entry name" value="HTH_LUXR"/>
    <property type="match status" value="1"/>
</dbReference>
<evidence type="ECO:0000259" key="1">
    <source>
        <dbReference type="SMART" id="SM00421"/>
    </source>
</evidence>
<dbReference type="AlphaFoldDB" id="A0A679J7W0"/>
<gene>
    <name evidence="2" type="ORF">MBUL_03342</name>
</gene>
<dbReference type="GO" id="GO:0003677">
    <property type="term" value="F:DNA binding"/>
    <property type="evidence" value="ECO:0007669"/>
    <property type="project" value="InterPro"/>
</dbReference>
<dbReference type="InterPro" id="IPR035965">
    <property type="entry name" value="PAS-like_dom_sf"/>
</dbReference>
<protein>
    <recommendedName>
        <fullName evidence="1">HTH luxR-type domain-containing protein</fullName>
    </recommendedName>
</protein>
<feature type="domain" description="HTH luxR-type" evidence="1">
    <location>
        <begin position="309"/>
        <end position="366"/>
    </location>
</feature>
<name>A0A679J7W0_9HYPH</name>
<evidence type="ECO:0000313" key="2">
    <source>
        <dbReference type="EMBL" id="CAA2105735.1"/>
    </source>
</evidence>
<dbReference type="SUPFAM" id="SSF46894">
    <property type="entry name" value="C-terminal effector domain of the bipartite response regulators"/>
    <property type="match status" value="1"/>
</dbReference>
<dbReference type="SUPFAM" id="SSF55785">
    <property type="entry name" value="PYP-like sensor domain (PAS domain)"/>
    <property type="match status" value="1"/>
</dbReference>